<gene>
    <name evidence="3" type="ORF">GCM10011339_14090</name>
</gene>
<feature type="transmembrane region" description="Helical" evidence="2">
    <location>
        <begin position="464"/>
        <end position="487"/>
    </location>
</feature>
<protein>
    <submittedName>
        <fullName evidence="3">Iron uptake protein</fullName>
    </submittedName>
</protein>
<evidence type="ECO:0000256" key="1">
    <source>
        <dbReference type="SAM" id="MobiDB-lite"/>
    </source>
</evidence>
<reference evidence="4" key="1">
    <citation type="journal article" date="2019" name="Int. J. Syst. Evol. Microbiol.">
        <title>The Global Catalogue of Microorganisms (GCM) 10K type strain sequencing project: providing services to taxonomists for standard genome sequencing and annotation.</title>
        <authorList>
            <consortium name="The Broad Institute Genomics Platform"/>
            <consortium name="The Broad Institute Genome Sequencing Center for Infectious Disease"/>
            <person name="Wu L."/>
            <person name="Ma J."/>
        </authorList>
    </citation>
    <scope>NUCLEOTIDE SEQUENCE [LARGE SCALE GENOMIC DNA]</scope>
    <source>
        <strain evidence="4">CGMCC 1.15407</strain>
    </source>
</reference>
<feature type="transmembrane region" description="Helical" evidence="2">
    <location>
        <begin position="493"/>
        <end position="515"/>
    </location>
</feature>
<dbReference type="PANTHER" id="PTHR34219">
    <property type="entry name" value="IRON-REGULATED INNER MEMBRANE PROTEIN-RELATED"/>
    <property type="match status" value="1"/>
</dbReference>
<dbReference type="EMBL" id="BMIU01000005">
    <property type="protein sequence ID" value="GGF27175.1"/>
    <property type="molecule type" value="Genomic_DNA"/>
</dbReference>
<keyword evidence="2" id="KW-1133">Transmembrane helix</keyword>
<feature type="transmembrane region" description="Helical" evidence="2">
    <location>
        <begin position="209"/>
        <end position="234"/>
    </location>
</feature>
<proteinExistence type="predicted"/>
<feature type="transmembrane region" description="Helical" evidence="2">
    <location>
        <begin position="358"/>
        <end position="381"/>
    </location>
</feature>
<feature type="region of interest" description="Disordered" evidence="1">
    <location>
        <begin position="524"/>
        <end position="555"/>
    </location>
</feature>
<keyword evidence="2" id="KW-0812">Transmembrane</keyword>
<evidence type="ECO:0000313" key="4">
    <source>
        <dbReference type="Proteomes" id="UP000647339"/>
    </source>
</evidence>
<feature type="transmembrane region" description="Helical" evidence="2">
    <location>
        <begin position="12"/>
        <end position="36"/>
    </location>
</feature>
<dbReference type="PANTHER" id="PTHR34219:SF4">
    <property type="entry name" value="PEPSY DOMAIN-CONTAINING PROTEIN"/>
    <property type="match status" value="1"/>
</dbReference>
<organism evidence="3 4">
    <name type="scientific">Echinicola rosea</name>
    <dbReference type="NCBI Taxonomy" id="1807691"/>
    <lineage>
        <taxon>Bacteria</taxon>
        <taxon>Pseudomonadati</taxon>
        <taxon>Bacteroidota</taxon>
        <taxon>Cytophagia</taxon>
        <taxon>Cytophagales</taxon>
        <taxon>Cyclobacteriaceae</taxon>
        <taxon>Echinicola</taxon>
    </lineage>
</organism>
<dbReference type="Pfam" id="PF03929">
    <property type="entry name" value="PepSY_TM"/>
    <property type="match status" value="1"/>
</dbReference>
<comment type="caution">
    <text evidence="3">The sequence shown here is derived from an EMBL/GenBank/DDBJ whole genome shotgun (WGS) entry which is preliminary data.</text>
</comment>
<dbReference type="RefSeq" id="WP_137403883.1">
    <property type="nucleotide sequence ID" value="NZ_BMIU01000005.1"/>
</dbReference>
<accession>A0ABQ1UVI8</accession>
<keyword evidence="2" id="KW-0472">Membrane</keyword>
<feature type="transmembrane region" description="Helical" evidence="2">
    <location>
        <begin position="434"/>
        <end position="452"/>
    </location>
</feature>
<dbReference type="InterPro" id="IPR005625">
    <property type="entry name" value="PepSY-ass_TM"/>
</dbReference>
<evidence type="ECO:0000313" key="3">
    <source>
        <dbReference type="EMBL" id="GGF27175.1"/>
    </source>
</evidence>
<sequence>MSNRIYNILFHTHTISGIIISAALYVIFFAGSLSFFRDEIIGWERNEPISENANLKHLDLDHVLDTLDARKGLAGRDISFYKHFEERRINVNLSAPKDTTAQDEGRRRGEFFYLDPETLDAYTYRSSYSLGEFFYRLHFFAQLNLWGTSGYLLAGFVAFFFLFAVVTGVLVHWKKIVSNFYVFRPKASLKNIWTDAHTALGVLGLPYQFVFAVTGCYLIIGTTVLSPAIVTYMYDGDMTKLYDDFGFNPPKIAPAGQSMATVPSVNSFVDRVEEKWTDFEVKSVQLFNFGDQNMHALIEGNTHTDAKFLGRGGVMYNMATGEQVYEVNPFTETSYTDAAAAVITQLHYGDFGGIPLRVIYFILGLVTCFVIISGVMIWLVARDKKHVSPAKRKFNAWLVASYLAICLSMLPVSAFTFIMVKISPLELDDTRMTFIYQVFFYAWLVCSVGLAVTRNNYFINKFCLVSGGVLGLAVPVANGLVTGNWLWKSYQVGFYQMFTVDFLWLVLGATSLWVASKVKKQPSSKATETKKRGSTHLNGGIEKGLVRNTNPQYQN</sequence>
<name>A0ABQ1UVI8_9BACT</name>
<dbReference type="Proteomes" id="UP000647339">
    <property type="component" value="Unassembled WGS sequence"/>
</dbReference>
<feature type="transmembrane region" description="Helical" evidence="2">
    <location>
        <begin position="151"/>
        <end position="171"/>
    </location>
</feature>
<feature type="transmembrane region" description="Helical" evidence="2">
    <location>
        <begin position="402"/>
        <end position="422"/>
    </location>
</feature>
<keyword evidence="4" id="KW-1185">Reference proteome</keyword>
<evidence type="ECO:0000256" key="2">
    <source>
        <dbReference type="SAM" id="Phobius"/>
    </source>
</evidence>